<dbReference type="Pfam" id="PF13912">
    <property type="entry name" value="zf-C2H2_6"/>
    <property type="match status" value="2"/>
</dbReference>
<evidence type="ECO:0000256" key="1">
    <source>
        <dbReference type="ARBA" id="ARBA00022723"/>
    </source>
</evidence>
<dbReference type="AlphaFoldDB" id="A0A9Q0CPH8"/>
<evidence type="ECO:0000259" key="9">
    <source>
        <dbReference type="PROSITE" id="PS50157"/>
    </source>
</evidence>
<comment type="caution">
    <text evidence="10">The sequence shown here is derived from an EMBL/GenBank/DDBJ whole genome shotgun (WGS) entry which is preliminary data.</text>
</comment>
<dbReference type="PROSITE" id="PS00028">
    <property type="entry name" value="ZINC_FINGER_C2H2_1"/>
    <property type="match status" value="2"/>
</dbReference>
<dbReference type="PANTHER" id="PTHR45988">
    <property type="entry name" value="C2H2 TYPE ZINC FINGER TRANSCRIPTION FACTOR FAMILY-RELATED"/>
    <property type="match status" value="1"/>
</dbReference>
<evidence type="ECO:0000256" key="5">
    <source>
        <dbReference type="ARBA" id="ARBA00023015"/>
    </source>
</evidence>
<dbReference type="PROSITE" id="PS50157">
    <property type="entry name" value="ZINC_FINGER_C2H2_2"/>
    <property type="match status" value="1"/>
</dbReference>
<evidence type="ECO:0000313" key="11">
    <source>
        <dbReference type="Proteomes" id="UP001151287"/>
    </source>
</evidence>
<dbReference type="GO" id="GO:0005634">
    <property type="term" value="C:nucleus"/>
    <property type="evidence" value="ECO:0007669"/>
    <property type="project" value="TreeGrafter"/>
</dbReference>
<protein>
    <recommendedName>
        <fullName evidence="9">C2H2-type domain-containing protein</fullName>
    </recommendedName>
</protein>
<evidence type="ECO:0000256" key="4">
    <source>
        <dbReference type="ARBA" id="ARBA00022833"/>
    </source>
</evidence>
<keyword evidence="5" id="KW-0805">Transcription regulation</keyword>
<gene>
    <name evidence="10" type="ORF">LUZ63_005987</name>
</gene>
<feature type="domain" description="C2H2-type" evidence="9">
    <location>
        <begin position="87"/>
        <end position="114"/>
    </location>
</feature>
<keyword evidence="1" id="KW-0479">Metal-binding</keyword>
<dbReference type="InterPro" id="IPR036236">
    <property type="entry name" value="Znf_C2H2_sf"/>
</dbReference>
<evidence type="ECO:0000313" key="10">
    <source>
        <dbReference type="EMBL" id="KAJ1697475.1"/>
    </source>
</evidence>
<dbReference type="Proteomes" id="UP001151287">
    <property type="component" value="Unassembled WGS sequence"/>
</dbReference>
<sequence>MALDALDTFESSSPRREGWVKRKRSERRRTPTPTTAVAVSVSVAARTEEEDLALTLMLLSRDQSGSGSRVVTRFQPGSSSGSGKAVFSCSVCGKSFDSYQALGGHKTSHRKPASSNEVVPGVQRVKEHRCSICLVAFASGQALGGHKRKHYEGAISTAVPPKFKLDWDLNMPAPEAVEEVEVKVEVVENLEVKKQRLSTMV</sequence>
<keyword evidence="6" id="KW-0804">Transcription</keyword>
<dbReference type="InterPro" id="IPR013087">
    <property type="entry name" value="Znf_C2H2_type"/>
</dbReference>
<accession>A0A9Q0CPH8</accession>
<reference evidence="10" key="1">
    <citation type="journal article" date="2022" name="Cell">
        <title>Repeat-based holocentromeres influence genome architecture and karyotype evolution.</title>
        <authorList>
            <person name="Hofstatter P.G."/>
            <person name="Thangavel G."/>
            <person name="Lux T."/>
            <person name="Neumann P."/>
            <person name="Vondrak T."/>
            <person name="Novak P."/>
            <person name="Zhang M."/>
            <person name="Costa L."/>
            <person name="Castellani M."/>
            <person name="Scott A."/>
            <person name="Toegelov H."/>
            <person name="Fuchs J."/>
            <person name="Mata-Sucre Y."/>
            <person name="Dias Y."/>
            <person name="Vanzela A.L.L."/>
            <person name="Huettel B."/>
            <person name="Almeida C.C.S."/>
            <person name="Simkova H."/>
            <person name="Souza G."/>
            <person name="Pedrosa-Harand A."/>
            <person name="Macas J."/>
            <person name="Mayer K.F.X."/>
            <person name="Houben A."/>
            <person name="Marques A."/>
        </authorList>
    </citation>
    <scope>NUCLEOTIDE SEQUENCE</scope>
    <source>
        <strain evidence="10">RhyBre1mFocal</strain>
    </source>
</reference>
<dbReference type="EMBL" id="JAMQYH010000002">
    <property type="protein sequence ID" value="KAJ1697475.1"/>
    <property type="molecule type" value="Genomic_DNA"/>
</dbReference>
<evidence type="ECO:0000256" key="7">
    <source>
        <dbReference type="PROSITE-ProRule" id="PRU00042"/>
    </source>
</evidence>
<keyword evidence="4" id="KW-0862">Zinc</keyword>
<keyword evidence="2" id="KW-0677">Repeat</keyword>
<evidence type="ECO:0000256" key="2">
    <source>
        <dbReference type="ARBA" id="ARBA00022737"/>
    </source>
</evidence>
<evidence type="ECO:0000256" key="8">
    <source>
        <dbReference type="SAM" id="MobiDB-lite"/>
    </source>
</evidence>
<dbReference type="GO" id="GO:0008270">
    <property type="term" value="F:zinc ion binding"/>
    <property type="evidence" value="ECO:0007669"/>
    <property type="project" value="UniProtKB-KW"/>
</dbReference>
<dbReference type="GO" id="GO:0000976">
    <property type="term" value="F:transcription cis-regulatory region binding"/>
    <property type="evidence" value="ECO:0007669"/>
    <property type="project" value="TreeGrafter"/>
</dbReference>
<organism evidence="10 11">
    <name type="scientific">Rhynchospora breviuscula</name>
    <dbReference type="NCBI Taxonomy" id="2022672"/>
    <lineage>
        <taxon>Eukaryota</taxon>
        <taxon>Viridiplantae</taxon>
        <taxon>Streptophyta</taxon>
        <taxon>Embryophyta</taxon>
        <taxon>Tracheophyta</taxon>
        <taxon>Spermatophyta</taxon>
        <taxon>Magnoliopsida</taxon>
        <taxon>Liliopsida</taxon>
        <taxon>Poales</taxon>
        <taxon>Cyperaceae</taxon>
        <taxon>Cyperoideae</taxon>
        <taxon>Rhynchosporeae</taxon>
        <taxon>Rhynchospora</taxon>
    </lineage>
</organism>
<feature type="region of interest" description="Disordered" evidence="8">
    <location>
        <begin position="1"/>
        <end position="35"/>
    </location>
</feature>
<evidence type="ECO:0000256" key="3">
    <source>
        <dbReference type="ARBA" id="ARBA00022771"/>
    </source>
</evidence>
<keyword evidence="3 7" id="KW-0863">Zinc-finger</keyword>
<dbReference type="InterPro" id="IPR044653">
    <property type="entry name" value="AZF1/2/3-like"/>
</dbReference>
<name>A0A9Q0CPH8_9POAL</name>
<evidence type="ECO:0000256" key="6">
    <source>
        <dbReference type="ARBA" id="ARBA00023163"/>
    </source>
</evidence>
<dbReference type="Gene3D" id="3.30.160.60">
    <property type="entry name" value="Classic Zinc Finger"/>
    <property type="match status" value="1"/>
</dbReference>
<keyword evidence="11" id="KW-1185">Reference proteome</keyword>
<dbReference type="SUPFAM" id="SSF57667">
    <property type="entry name" value="beta-beta-alpha zinc fingers"/>
    <property type="match status" value="1"/>
</dbReference>
<dbReference type="PANTHER" id="PTHR45988:SF1">
    <property type="entry name" value="ZINC FINGER PROTEIN AZF2"/>
    <property type="match status" value="1"/>
</dbReference>
<proteinExistence type="predicted"/>
<dbReference type="GO" id="GO:0003700">
    <property type="term" value="F:DNA-binding transcription factor activity"/>
    <property type="evidence" value="ECO:0007669"/>
    <property type="project" value="InterPro"/>
</dbReference>
<dbReference type="OrthoDB" id="1911220at2759"/>
<dbReference type="SMART" id="SM00355">
    <property type="entry name" value="ZnF_C2H2"/>
    <property type="match status" value="2"/>
</dbReference>